<sequence length="164" mass="18777">MWRENMSGAEDSSPLATVDDIHRRLLRPSSLHSPKCYTEHGGGSSYSQLKANPTPFKKKQEEKQRETKKKKLEDYLDPVLLAAISSKISGHAKSKREDKDFDCPVDKLKVFMEDSSSRTENRKSEAVNLDDDLDLIDDSGDRECCTPFWRFEQTALKRFKDAGY</sequence>
<dbReference type="Proteomes" id="UP001164539">
    <property type="component" value="Chromosome 12"/>
</dbReference>
<accession>A0ACC1X261</accession>
<proteinExistence type="predicted"/>
<dbReference type="EMBL" id="CM051405">
    <property type="protein sequence ID" value="KAJ4704693.1"/>
    <property type="molecule type" value="Genomic_DNA"/>
</dbReference>
<reference evidence="1 2" key="1">
    <citation type="journal article" date="2023" name="Science">
        <title>Complex scaffold remodeling in plant triterpene biosynthesis.</title>
        <authorList>
            <person name="De La Pena R."/>
            <person name="Hodgson H."/>
            <person name="Liu J.C."/>
            <person name="Stephenson M.J."/>
            <person name="Martin A.C."/>
            <person name="Owen C."/>
            <person name="Harkess A."/>
            <person name="Leebens-Mack J."/>
            <person name="Jimenez L.E."/>
            <person name="Osbourn A."/>
            <person name="Sattely E.S."/>
        </authorList>
    </citation>
    <scope>NUCLEOTIDE SEQUENCE [LARGE SCALE GENOMIC DNA]</scope>
    <source>
        <strain evidence="2">cv. JPN11</strain>
        <tissue evidence="1">Leaf</tissue>
    </source>
</reference>
<name>A0ACC1X261_MELAZ</name>
<evidence type="ECO:0000313" key="2">
    <source>
        <dbReference type="Proteomes" id="UP001164539"/>
    </source>
</evidence>
<organism evidence="1 2">
    <name type="scientific">Melia azedarach</name>
    <name type="common">Chinaberry tree</name>
    <dbReference type="NCBI Taxonomy" id="155640"/>
    <lineage>
        <taxon>Eukaryota</taxon>
        <taxon>Viridiplantae</taxon>
        <taxon>Streptophyta</taxon>
        <taxon>Embryophyta</taxon>
        <taxon>Tracheophyta</taxon>
        <taxon>Spermatophyta</taxon>
        <taxon>Magnoliopsida</taxon>
        <taxon>eudicotyledons</taxon>
        <taxon>Gunneridae</taxon>
        <taxon>Pentapetalae</taxon>
        <taxon>rosids</taxon>
        <taxon>malvids</taxon>
        <taxon>Sapindales</taxon>
        <taxon>Meliaceae</taxon>
        <taxon>Melia</taxon>
    </lineage>
</organism>
<keyword evidence="2" id="KW-1185">Reference proteome</keyword>
<gene>
    <name evidence="1" type="ORF">OWV82_021566</name>
</gene>
<protein>
    <submittedName>
        <fullName evidence="1">Transducin/WD40 repeat-like superfamily protein</fullName>
    </submittedName>
</protein>
<comment type="caution">
    <text evidence="1">The sequence shown here is derived from an EMBL/GenBank/DDBJ whole genome shotgun (WGS) entry which is preliminary data.</text>
</comment>
<evidence type="ECO:0000313" key="1">
    <source>
        <dbReference type="EMBL" id="KAJ4704693.1"/>
    </source>
</evidence>